<dbReference type="Proteomes" id="UP000276133">
    <property type="component" value="Unassembled WGS sequence"/>
</dbReference>
<keyword evidence="2" id="KW-1185">Reference proteome</keyword>
<proteinExistence type="predicted"/>
<evidence type="ECO:0000313" key="2">
    <source>
        <dbReference type="Proteomes" id="UP000276133"/>
    </source>
</evidence>
<dbReference type="AlphaFoldDB" id="A0A3M7QCI5"/>
<evidence type="ECO:0000313" key="1">
    <source>
        <dbReference type="EMBL" id="RNA09136.1"/>
    </source>
</evidence>
<gene>
    <name evidence="1" type="ORF">BpHYR1_038039</name>
</gene>
<comment type="caution">
    <text evidence="1">The sequence shown here is derived from an EMBL/GenBank/DDBJ whole genome shotgun (WGS) entry which is preliminary data.</text>
</comment>
<accession>A0A3M7QCI5</accession>
<sequence length="110" mass="12809">MKIFKIQKVQKGPGSNPVVFLKSFLRYLTSIAFLVYCIMLLKNLEFENLHFVIFSLPLTELHFYLDCLASCQAAPIFVNLLQKYIIQLSQLYNDLHIGKYDYAIPIYTPI</sequence>
<name>A0A3M7QCI5_BRAPC</name>
<dbReference type="EMBL" id="REGN01006536">
    <property type="protein sequence ID" value="RNA09136.1"/>
    <property type="molecule type" value="Genomic_DNA"/>
</dbReference>
<protein>
    <submittedName>
        <fullName evidence="1">Uncharacterized protein</fullName>
    </submittedName>
</protein>
<organism evidence="1 2">
    <name type="scientific">Brachionus plicatilis</name>
    <name type="common">Marine rotifer</name>
    <name type="synonym">Brachionus muelleri</name>
    <dbReference type="NCBI Taxonomy" id="10195"/>
    <lineage>
        <taxon>Eukaryota</taxon>
        <taxon>Metazoa</taxon>
        <taxon>Spiralia</taxon>
        <taxon>Gnathifera</taxon>
        <taxon>Rotifera</taxon>
        <taxon>Eurotatoria</taxon>
        <taxon>Monogononta</taxon>
        <taxon>Pseudotrocha</taxon>
        <taxon>Ploima</taxon>
        <taxon>Brachionidae</taxon>
        <taxon>Brachionus</taxon>
    </lineage>
</organism>
<reference evidence="1 2" key="1">
    <citation type="journal article" date="2018" name="Sci. Rep.">
        <title>Genomic signatures of local adaptation to the degree of environmental predictability in rotifers.</title>
        <authorList>
            <person name="Franch-Gras L."/>
            <person name="Hahn C."/>
            <person name="Garcia-Roger E.M."/>
            <person name="Carmona M.J."/>
            <person name="Serra M."/>
            <person name="Gomez A."/>
        </authorList>
    </citation>
    <scope>NUCLEOTIDE SEQUENCE [LARGE SCALE GENOMIC DNA]</scope>
    <source>
        <strain evidence="1">HYR1</strain>
    </source>
</reference>